<dbReference type="PANTHER" id="PTHR15633:SF2">
    <property type="entry name" value="NUCLEOLAR PROTEIN 11"/>
    <property type="match status" value="1"/>
</dbReference>
<dbReference type="PANTHER" id="PTHR15633">
    <property type="entry name" value="NUCLEOLAR PROTEIN 11"/>
    <property type="match status" value="1"/>
</dbReference>
<dbReference type="Proteomes" id="UP001219525">
    <property type="component" value="Unassembled WGS sequence"/>
</dbReference>
<dbReference type="GO" id="GO:0030490">
    <property type="term" value="P:maturation of SSU-rRNA"/>
    <property type="evidence" value="ECO:0007669"/>
    <property type="project" value="InterPro"/>
</dbReference>
<accession>A0AAD6VT23</accession>
<dbReference type="InterPro" id="IPR042859">
    <property type="entry name" value="NOL11"/>
</dbReference>
<dbReference type="AlphaFoldDB" id="A0AAD6VT23"/>
<name>A0AAD6VT23_9AGAR</name>
<dbReference type="EMBL" id="JARJCW010000008">
    <property type="protein sequence ID" value="KAJ7221708.1"/>
    <property type="molecule type" value="Genomic_DNA"/>
</dbReference>
<comment type="caution">
    <text evidence="1">The sequence shown here is derived from an EMBL/GenBank/DDBJ whole genome shotgun (WGS) entry which is preliminary data.</text>
</comment>
<dbReference type="GO" id="GO:0003723">
    <property type="term" value="F:RNA binding"/>
    <property type="evidence" value="ECO:0007669"/>
    <property type="project" value="TreeGrafter"/>
</dbReference>
<organism evidence="1 2">
    <name type="scientific">Mycena pura</name>
    <dbReference type="NCBI Taxonomy" id="153505"/>
    <lineage>
        <taxon>Eukaryota</taxon>
        <taxon>Fungi</taxon>
        <taxon>Dikarya</taxon>
        <taxon>Basidiomycota</taxon>
        <taxon>Agaricomycotina</taxon>
        <taxon>Agaricomycetes</taxon>
        <taxon>Agaricomycetidae</taxon>
        <taxon>Agaricales</taxon>
        <taxon>Marasmiineae</taxon>
        <taxon>Mycenaceae</taxon>
        <taxon>Mycena</taxon>
    </lineage>
</organism>
<evidence type="ECO:0000313" key="1">
    <source>
        <dbReference type="EMBL" id="KAJ7221708.1"/>
    </source>
</evidence>
<gene>
    <name evidence="1" type="ORF">GGX14DRAFT_670888</name>
</gene>
<keyword evidence="2" id="KW-1185">Reference proteome</keyword>
<protein>
    <recommendedName>
        <fullName evidence="3">Nucleolar protein 11</fullName>
    </recommendedName>
</protein>
<reference evidence="1" key="1">
    <citation type="submission" date="2023-03" db="EMBL/GenBank/DDBJ databases">
        <title>Massive genome expansion in bonnet fungi (Mycena s.s.) driven by repeated elements and novel gene families across ecological guilds.</title>
        <authorList>
            <consortium name="Lawrence Berkeley National Laboratory"/>
            <person name="Harder C.B."/>
            <person name="Miyauchi S."/>
            <person name="Viragh M."/>
            <person name="Kuo A."/>
            <person name="Thoen E."/>
            <person name="Andreopoulos B."/>
            <person name="Lu D."/>
            <person name="Skrede I."/>
            <person name="Drula E."/>
            <person name="Henrissat B."/>
            <person name="Morin E."/>
            <person name="Kohler A."/>
            <person name="Barry K."/>
            <person name="LaButti K."/>
            <person name="Morin E."/>
            <person name="Salamov A."/>
            <person name="Lipzen A."/>
            <person name="Mereny Z."/>
            <person name="Hegedus B."/>
            <person name="Baldrian P."/>
            <person name="Stursova M."/>
            <person name="Weitz H."/>
            <person name="Taylor A."/>
            <person name="Grigoriev I.V."/>
            <person name="Nagy L.G."/>
            <person name="Martin F."/>
            <person name="Kauserud H."/>
        </authorList>
    </citation>
    <scope>NUCLEOTIDE SEQUENCE</scope>
    <source>
        <strain evidence="1">9144</strain>
    </source>
</reference>
<proteinExistence type="predicted"/>
<evidence type="ECO:0008006" key="3">
    <source>
        <dbReference type="Google" id="ProtNLM"/>
    </source>
</evidence>
<dbReference type="GO" id="GO:0005730">
    <property type="term" value="C:nucleolus"/>
    <property type="evidence" value="ECO:0007669"/>
    <property type="project" value="TreeGrafter"/>
</dbReference>
<sequence length="740" mass="79844">MDASIDEPFHVATYSVSQRLRKSKANKDKPPVANVFASHDKFEPGSSSGYITVTVQGDGVHILDFATLHPVISHTLGPSTNFSSASVSIFEAQENTCATYSGIASSADVAVEDCGRTLWMWRENLSSPGDRTSQKKKAAVMPHFISDIYSCAPQRLLLLSAAGDVTVVDADLNIRSTVSSPSTTAAVLQSFVFPKESISFYQMKPGGLAIVNFPFNQITSGYLSIMTKDGSWVSFQIESKNDGIRVYSAAQPLRLKSLSFIETSAEARLGSDISLIALNTSIVLLAGITSTRNIVLLLWDLQYSVLLASHMLAIPSTLSNLPKLTMTLSLTASASPQALLVLSPPAADAPNKSAERSSIFAVPLTVPKMSTISNAMGRAAAGTQWLDLPPADEALGSGPATVLASVRAAMANNDLEAAEKAFFTWEASERQAAESNNDGECQLALGHSFVRDILAVVLQPVAVYSSALVRFLLEKRVVSASMVDAGLLAALKQRGDWTPQNAIEMCTQTVIDLAESDLMLILQTVAEHSRAKGAADAMDVDALPPPLGTIPELPTFLNACVRYRTSPTALRVAIHQHLVQSEDVLAVLEVLDSWLSHWKGAEIIALPSKKSIYKDAHGVPVLKDGWQKTQDDGANPPLIKVLFFIQTLLDASLLALLQHTPAHAVLRRLLSRIELQIQVTEQVDPLRGALEVFARAQAKALREAKEGKKDGGDWRQRRRLVHERAAMAVGGVYQLEELVL</sequence>
<evidence type="ECO:0000313" key="2">
    <source>
        <dbReference type="Proteomes" id="UP001219525"/>
    </source>
</evidence>